<dbReference type="OrthoDB" id="3172239at2759"/>
<evidence type="ECO:0000259" key="1">
    <source>
        <dbReference type="Pfam" id="PF12937"/>
    </source>
</evidence>
<feature type="domain" description="F-box" evidence="1">
    <location>
        <begin position="66"/>
        <end position="134"/>
    </location>
</feature>
<organism evidence="2 3">
    <name type="scientific">Dentipellis fragilis</name>
    <dbReference type="NCBI Taxonomy" id="205917"/>
    <lineage>
        <taxon>Eukaryota</taxon>
        <taxon>Fungi</taxon>
        <taxon>Dikarya</taxon>
        <taxon>Basidiomycota</taxon>
        <taxon>Agaricomycotina</taxon>
        <taxon>Agaricomycetes</taxon>
        <taxon>Russulales</taxon>
        <taxon>Hericiaceae</taxon>
        <taxon>Dentipellis</taxon>
    </lineage>
</organism>
<protein>
    <recommendedName>
        <fullName evidence="1">F-box domain-containing protein</fullName>
    </recommendedName>
</protein>
<dbReference type="Proteomes" id="UP000298327">
    <property type="component" value="Unassembled WGS sequence"/>
</dbReference>
<dbReference type="Gene3D" id="1.20.1280.50">
    <property type="match status" value="1"/>
</dbReference>
<reference evidence="2 3" key="1">
    <citation type="submission" date="2019-02" db="EMBL/GenBank/DDBJ databases">
        <title>Genome sequencing of the rare red list fungi Dentipellis fragilis.</title>
        <authorList>
            <person name="Buettner E."/>
            <person name="Kellner H."/>
        </authorList>
    </citation>
    <scope>NUCLEOTIDE SEQUENCE [LARGE SCALE GENOMIC DNA]</scope>
    <source>
        <strain evidence="2 3">DSM 105465</strain>
    </source>
</reference>
<accession>A0A4Y9ZDL5</accession>
<evidence type="ECO:0000313" key="3">
    <source>
        <dbReference type="Proteomes" id="UP000298327"/>
    </source>
</evidence>
<dbReference type="Pfam" id="PF12937">
    <property type="entry name" value="F-box-like"/>
    <property type="match status" value="1"/>
</dbReference>
<gene>
    <name evidence="2" type="ORF">EVG20_g1509</name>
</gene>
<keyword evidence="3" id="KW-1185">Reference proteome</keyword>
<dbReference type="InterPro" id="IPR001810">
    <property type="entry name" value="F-box_dom"/>
</dbReference>
<dbReference type="EMBL" id="SEOQ01000049">
    <property type="protein sequence ID" value="TFY71499.1"/>
    <property type="molecule type" value="Genomic_DNA"/>
</dbReference>
<evidence type="ECO:0000313" key="2">
    <source>
        <dbReference type="EMBL" id="TFY71499.1"/>
    </source>
</evidence>
<dbReference type="AlphaFoldDB" id="A0A4Y9ZDL5"/>
<comment type="caution">
    <text evidence="2">The sequence shown here is derived from an EMBL/GenBank/DDBJ whole genome shotgun (WGS) entry which is preliminary data.</text>
</comment>
<name>A0A4Y9ZDL5_9AGAM</name>
<sequence length="609" mass="67793">MSSTASDPSSRHMSWRDMARLRLAEIDDTSSLPKELAFERAEEQLRELVDIVRLFRARRNNLLPAARLPTEILGDIFSFVVAVEPETNIEDTVPSVVSSRAKAARDRTAITHVCHQWREIALAHSVLWKNVVCRTPEQCAEVLAHSRPLPLTLSADISEGPAERTRAEAARACLAELARVEDLALHTTPAAMESLGQDAFGPAPRLAFLRLHCRLENSVRLPPTMLGEGEVPLPSLRHLVLCDCIPPWDTPIFSNLVHLELQMQGDVPMRDETGASDELSQGELYDILSATTRLKTLILIHMCPSQASNVPFTHWPQIPRLPHLENLRLRGRPMDIARVYANLHMPVTVTVVLQLGFVEGVDVQEARFAEALPWLCVRDCCVLEPGDRVAISASASAPAPAPAPAKANVLSIVTTEIKPSSEDLLNMKFQLSTVPGLSTTHSKPAAHRELAAHKPFHTLELQFYCDDHEGMLWGSRMAYEQLPLGAVRALSLEGVRLRVSYMLKRLFSATHDQHSEAIRIHTLYLDLLKEASGCIAAMFPRPEQERERRIGGARDDVLVFPTVRHVVVREPIDLESVRQTAAGAIRKIRGVDIPVPEFWCESPERGLYC</sequence>
<proteinExistence type="predicted"/>